<evidence type="ECO:0000313" key="9">
    <source>
        <dbReference type="Proteomes" id="UP000014909"/>
    </source>
</evidence>
<feature type="transmembrane region" description="Helical" evidence="7">
    <location>
        <begin position="82"/>
        <end position="111"/>
    </location>
</feature>
<feature type="transmembrane region" description="Helical" evidence="7">
    <location>
        <begin position="411"/>
        <end position="433"/>
    </location>
</feature>
<name>S5APD3_9ALTE</name>
<dbReference type="PATRIC" id="fig|1300253.3.peg.3053"/>
<evidence type="ECO:0000256" key="3">
    <source>
        <dbReference type="ARBA" id="ARBA00022475"/>
    </source>
</evidence>
<dbReference type="Proteomes" id="UP000014909">
    <property type="component" value="Chromosome"/>
</dbReference>
<feature type="transmembrane region" description="Helical" evidence="7">
    <location>
        <begin position="117"/>
        <end position="134"/>
    </location>
</feature>
<feature type="transmembrane region" description="Helical" evidence="7">
    <location>
        <begin position="173"/>
        <end position="194"/>
    </location>
</feature>
<feature type="transmembrane region" description="Helical" evidence="7">
    <location>
        <begin position="146"/>
        <end position="167"/>
    </location>
</feature>
<feature type="transmembrane region" description="Helical" evidence="7">
    <location>
        <begin position="12"/>
        <end position="35"/>
    </location>
</feature>
<evidence type="ECO:0000256" key="5">
    <source>
        <dbReference type="ARBA" id="ARBA00022989"/>
    </source>
</evidence>
<dbReference type="PANTHER" id="PTHR30250">
    <property type="entry name" value="PST FAMILY PREDICTED COLANIC ACID TRANSPORTER"/>
    <property type="match status" value="1"/>
</dbReference>
<dbReference type="GO" id="GO:0005886">
    <property type="term" value="C:plasma membrane"/>
    <property type="evidence" value="ECO:0007669"/>
    <property type="project" value="UniProtKB-SubCell"/>
</dbReference>
<protein>
    <submittedName>
        <fullName evidence="8">Polysaccharide biosynthesis protein</fullName>
    </submittedName>
</protein>
<evidence type="ECO:0000313" key="8">
    <source>
        <dbReference type="EMBL" id="AGP78723.1"/>
    </source>
</evidence>
<evidence type="ECO:0000256" key="4">
    <source>
        <dbReference type="ARBA" id="ARBA00022692"/>
    </source>
</evidence>
<comment type="subcellular location">
    <subcellularLocation>
        <location evidence="1">Cell membrane</location>
        <topology evidence="1">Multi-pass membrane protein</topology>
    </subcellularLocation>
</comment>
<keyword evidence="4 7" id="KW-0812">Transmembrane</keyword>
<dbReference type="Pfam" id="PF13440">
    <property type="entry name" value="Polysacc_synt_3"/>
    <property type="match status" value="1"/>
</dbReference>
<dbReference type="AlphaFoldDB" id="S5APD3"/>
<reference evidence="8 9" key="1">
    <citation type="journal article" date="2013" name="Genome Biol. Evol.">
        <title>Genomic Diversity of "Deep Ecotype" Alteromonas macleodii Isolates: Evidence for Pan-Mediterranean Clonal Frames.</title>
        <authorList>
            <person name="Lopez-Perez M."/>
            <person name="Gonzaga A."/>
            <person name="Rodriguez-Valera F."/>
        </authorList>
    </citation>
    <scope>NUCLEOTIDE SEQUENCE [LARGE SCALE GENOMIC DNA]</scope>
    <source>
        <strain evidence="9">'English Channel 615'</strain>
    </source>
</reference>
<feature type="transmembrane region" description="Helical" evidence="7">
    <location>
        <begin position="47"/>
        <end position="70"/>
    </location>
</feature>
<evidence type="ECO:0000256" key="1">
    <source>
        <dbReference type="ARBA" id="ARBA00004651"/>
    </source>
</evidence>
<proteinExistence type="inferred from homology"/>
<evidence type="ECO:0000256" key="7">
    <source>
        <dbReference type="SAM" id="Phobius"/>
    </source>
</evidence>
<keyword evidence="3" id="KW-1003">Cell membrane</keyword>
<gene>
    <name evidence="8" type="ORF">I633_14625</name>
</gene>
<feature type="transmembrane region" description="Helical" evidence="7">
    <location>
        <begin position="325"/>
        <end position="344"/>
    </location>
</feature>
<organism evidence="8 9">
    <name type="scientific">Alteromonas mediterranea 615</name>
    <dbReference type="NCBI Taxonomy" id="1300253"/>
    <lineage>
        <taxon>Bacteria</taxon>
        <taxon>Pseudomonadati</taxon>
        <taxon>Pseudomonadota</taxon>
        <taxon>Gammaproteobacteria</taxon>
        <taxon>Alteromonadales</taxon>
        <taxon>Alteromonadaceae</taxon>
        <taxon>Alteromonas/Salinimonas group</taxon>
        <taxon>Alteromonas</taxon>
    </lineage>
</organism>
<dbReference type="BioCyc" id="AMAC1300253:G12YX-2355-MONOMER"/>
<comment type="similarity">
    <text evidence="2">Belongs to the polysaccharide synthase family.</text>
</comment>
<keyword evidence="5 7" id="KW-1133">Transmembrane helix</keyword>
<dbReference type="HOGENOM" id="CLU_026911_2_1_6"/>
<dbReference type="InterPro" id="IPR050833">
    <property type="entry name" value="Poly_Biosynth_Transport"/>
</dbReference>
<evidence type="ECO:0000256" key="2">
    <source>
        <dbReference type="ARBA" id="ARBA00007430"/>
    </source>
</evidence>
<keyword evidence="6 7" id="KW-0472">Membrane</keyword>
<feature type="transmembrane region" description="Helical" evidence="7">
    <location>
        <begin position="445"/>
        <end position="465"/>
    </location>
</feature>
<dbReference type="KEGG" id="amh:I633_14625"/>
<dbReference type="EMBL" id="CP004846">
    <property type="protein sequence ID" value="AGP78723.1"/>
    <property type="molecule type" value="Genomic_DNA"/>
</dbReference>
<feature type="transmembrane region" description="Helical" evidence="7">
    <location>
        <begin position="286"/>
        <end position="305"/>
    </location>
</feature>
<dbReference type="PANTHER" id="PTHR30250:SF10">
    <property type="entry name" value="LIPOPOLYSACCHARIDE BIOSYNTHESIS PROTEIN WZXC"/>
    <property type="match status" value="1"/>
</dbReference>
<evidence type="ECO:0000256" key="6">
    <source>
        <dbReference type="ARBA" id="ARBA00023136"/>
    </source>
</evidence>
<accession>S5APD3</accession>
<sequence>MLSITKVNKLKNAFFWSFLTNYLGIGVNFLSVVLLARMLTPSEIGTYAIAGAIFAIAQIFRDMGISGYLLREKELTPIKLSGAMTIVWLLCTSISLLLLLASLPLAAFYSIPELTTIFQILCLNIFLIPCGTIAQTHLRRAMRFKALGAIELTSQIIHLIVALILAYNSFGAVSLAIASLSATICTLLLVNIAYKGKKQFALNFANANIVLPSISTIGLANILTTLNNRVTPLIIGKSISENAVAIMDKALATIELLNQLLMQAIQKVLLPYFTKIREDKGNINEAYLLVTNYTLLFALPFLFYISVLSEFVVLTLFGDQWVDAIPLVPIFALSSAFGMTVRYFGEITISLGLEKILMRVNLTVFVIKVVAILIVSSYGLFAVGYSILAISILRTFYILSLIKSYMNIGYFLFLQNTAKTFLVSFISAIPYFIGNIYNVPFTKAVEVIILFVTVVIAWLTSIFIVNHKARHDISILLKPIVNRSLLRKE</sequence>